<dbReference type="Gene3D" id="3.40.430.10">
    <property type="entry name" value="Dihydrofolate Reductase, subunit A"/>
    <property type="match status" value="1"/>
</dbReference>
<organism evidence="2 3">
    <name type="scientific">Microcella humidisoli</name>
    <dbReference type="NCBI Taxonomy" id="2963406"/>
    <lineage>
        <taxon>Bacteria</taxon>
        <taxon>Bacillati</taxon>
        <taxon>Actinomycetota</taxon>
        <taxon>Actinomycetes</taxon>
        <taxon>Micrococcales</taxon>
        <taxon>Microbacteriaceae</taxon>
        <taxon>Microcella</taxon>
    </lineage>
</organism>
<dbReference type="SUPFAM" id="SSF53597">
    <property type="entry name" value="Dihydrofolate reductase-like"/>
    <property type="match status" value="1"/>
</dbReference>
<dbReference type="EMBL" id="CP101497">
    <property type="protein sequence ID" value="UTT62406.1"/>
    <property type="molecule type" value="Genomic_DNA"/>
</dbReference>
<dbReference type="RefSeq" id="WP_255159550.1">
    <property type="nucleotide sequence ID" value="NZ_CP101497.1"/>
</dbReference>
<evidence type="ECO:0000313" key="3">
    <source>
        <dbReference type="Proteomes" id="UP001060039"/>
    </source>
</evidence>
<accession>A0ABY5FXC3</accession>
<keyword evidence="3" id="KW-1185">Reference proteome</keyword>
<dbReference type="InterPro" id="IPR002734">
    <property type="entry name" value="RibDG_C"/>
</dbReference>
<dbReference type="PANTHER" id="PTHR38011">
    <property type="entry name" value="DIHYDROFOLATE REDUCTASE FAMILY PROTEIN (AFU_ORTHOLOGUE AFUA_8G06820)"/>
    <property type="match status" value="1"/>
</dbReference>
<proteinExistence type="predicted"/>
<evidence type="ECO:0000259" key="1">
    <source>
        <dbReference type="Pfam" id="PF01872"/>
    </source>
</evidence>
<dbReference type="Proteomes" id="UP001060039">
    <property type="component" value="Chromosome"/>
</dbReference>
<evidence type="ECO:0000313" key="2">
    <source>
        <dbReference type="EMBL" id="UTT62406.1"/>
    </source>
</evidence>
<reference evidence="2" key="1">
    <citation type="submission" date="2022-07" db="EMBL/GenBank/DDBJ databases">
        <title>Taxonomic analysis of Microcella humidisoli nov. sp., isolated from riverside soil.</title>
        <authorList>
            <person name="Molina K.M."/>
            <person name="Kim S.B."/>
        </authorList>
    </citation>
    <scope>NUCLEOTIDE SEQUENCE</scope>
    <source>
        <strain evidence="2">MMS21-STM10</strain>
    </source>
</reference>
<dbReference type="InterPro" id="IPR024072">
    <property type="entry name" value="DHFR-like_dom_sf"/>
</dbReference>
<sequence>MSGSTVYYVAQSLDGFIADRDEALDWLLAFGFDDFQQQYDAFIGGVGAIVMGAGTLRWLAAEGEPWGYTGTPTWVVSSSESLPAIVGASYERVADPVAAVTAARAAAAGRDVWVVGGGGLAGSLVDAGLLDRLHLTVMPVTIGAGTRVLPHAAASIPWQLESAQPIGSAGAVELRYRVRSS</sequence>
<dbReference type="Pfam" id="PF01872">
    <property type="entry name" value="RibD_C"/>
    <property type="match status" value="1"/>
</dbReference>
<feature type="domain" description="Bacterial bifunctional deaminase-reductase C-terminal" evidence="1">
    <location>
        <begin position="9"/>
        <end position="167"/>
    </location>
</feature>
<gene>
    <name evidence="2" type="ORF">NNL39_12240</name>
</gene>
<name>A0ABY5FXC3_9MICO</name>
<dbReference type="PANTHER" id="PTHR38011:SF11">
    <property type="entry name" value="2,5-DIAMINO-6-RIBOSYLAMINO-4(3H)-PYRIMIDINONE 5'-PHOSPHATE REDUCTASE"/>
    <property type="match status" value="1"/>
</dbReference>
<protein>
    <submittedName>
        <fullName evidence="2">Dihydrofolate reductase family protein</fullName>
    </submittedName>
</protein>
<dbReference type="InterPro" id="IPR050765">
    <property type="entry name" value="Riboflavin_Biosynth_HTPR"/>
</dbReference>